<sequence length="155" mass="17435">MKEQQVTLRHVTRDNWEAVNALGLHPHQSTYVPTVAESVAKVYLRPDGDHVSYEPFAICDGEEIVGFLMIAYEVEDETAVWMNGFFIDKERQGQGYGRAAVQAAISLVKERFPNASEMRLTLNPANSVAESLYRSLGYEDTGVIYGDEHVNRLIL</sequence>
<keyword evidence="3" id="KW-1185">Reference proteome</keyword>
<organism evidence="2 3">
    <name type="scientific">Tumebacillus lacus</name>
    <dbReference type="NCBI Taxonomy" id="2995335"/>
    <lineage>
        <taxon>Bacteria</taxon>
        <taxon>Bacillati</taxon>
        <taxon>Bacillota</taxon>
        <taxon>Bacilli</taxon>
        <taxon>Bacillales</taxon>
        <taxon>Alicyclobacillaceae</taxon>
        <taxon>Tumebacillus</taxon>
    </lineage>
</organism>
<dbReference type="Gene3D" id="3.40.630.30">
    <property type="match status" value="1"/>
</dbReference>
<evidence type="ECO:0000313" key="2">
    <source>
        <dbReference type="EMBL" id="MCX7571205.1"/>
    </source>
</evidence>
<feature type="domain" description="N-acetyltransferase" evidence="1">
    <location>
        <begin position="6"/>
        <end position="155"/>
    </location>
</feature>
<dbReference type="PROSITE" id="PS51186">
    <property type="entry name" value="GNAT"/>
    <property type="match status" value="1"/>
</dbReference>
<dbReference type="Pfam" id="PF00583">
    <property type="entry name" value="Acetyltransf_1"/>
    <property type="match status" value="1"/>
</dbReference>
<name>A0ABT3X2S6_9BACL</name>
<dbReference type="InterPro" id="IPR027455">
    <property type="entry name" value="Sper_AcTfrase_N"/>
</dbReference>
<dbReference type="Gene3D" id="1.10.287.900">
    <property type="entry name" value="The crystal structure of the spermine/spermidine acetyltransferase from enterococcus faecali"/>
    <property type="match status" value="1"/>
</dbReference>
<dbReference type="InterPro" id="IPR016181">
    <property type="entry name" value="Acyl_CoA_acyltransferase"/>
</dbReference>
<comment type="caution">
    <text evidence="2">The sequence shown here is derived from an EMBL/GenBank/DDBJ whole genome shotgun (WGS) entry which is preliminary data.</text>
</comment>
<evidence type="ECO:0000259" key="1">
    <source>
        <dbReference type="PROSITE" id="PS51186"/>
    </source>
</evidence>
<dbReference type="Proteomes" id="UP001208017">
    <property type="component" value="Unassembled WGS sequence"/>
</dbReference>
<protein>
    <submittedName>
        <fullName evidence="2">GNAT family N-acetyltransferase</fullName>
    </submittedName>
</protein>
<evidence type="ECO:0000313" key="3">
    <source>
        <dbReference type="Proteomes" id="UP001208017"/>
    </source>
</evidence>
<dbReference type="SUPFAM" id="SSF55729">
    <property type="entry name" value="Acyl-CoA N-acyltransferases (Nat)"/>
    <property type="match status" value="1"/>
</dbReference>
<dbReference type="CDD" id="cd04301">
    <property type="entry name" value="NAT_SF"/>
    <property type="match status" value="1"/>
</dbReference>
<dbReference type="InterPro" id="IPR000182">
    <property type="entry name" value="GNAT_dom"/>
</dbReference>
<reference evidence="2 3" key="1">
    <citation type="submission" date="2022-11" db="EMBL/GenBank/DDBJ databases">
        <title>Study of microbial diversity in lake waters.</title>
        <authorList>
            <person name="Zhang J."/>
        </authorList>
    </citation>
    <scope>NUCLEOTIDE SEQUENCE [LARGE SCALE GENOMIC DNA]</scope>
    <source>
        <strain evidence="2 3">DT12</strain>
    </source>
</reference>
<dbReference type="RefSeq" id="WP_267152450.1">
    <property type="nucleotide sequence ID" value="NZ_JAPMLT010000009.1"/>
</dbReference>
<dbReference type="EMBL" id="JAPMLT010000009">
    <property type="protein sequence ID" value="MCX7571205.1"/>
    <property type="molecule type" value="Genomic_DNA"/>
</dbReference>
<gene>
    <name evidence="2" type="ORF">OS242_14735</name>
</gene>
<accession>A0ABT3X2S6</accession>
<proteinExistence type="predicted"/>